<dbReference type="GO" id="GO:0030545">
    <property type="term" value="F:signaling receptor regulator activity"/>
    <property type="evidence" value="ECO:0007669"/>
    <property type="project" value="TreeGrafter"/>
</dbReference>
<dbReference type="GO" id="GO:0031783">
    <property type="term" value="F:type 5 melanocortin receptor binding"/>
    <property type="evidence" value="ECO:0007669"/>
    <property type="project" value="TreeGrafter"/>
</dbReference>
<evidence type="ECO:0000256" key="8">
    <source>
        <dbReference type="ARBA" id="ARBA00023136"/>
    </source>
</evidence>
<keyword evidence="5 9" id="KW-0812">Transmembrane</keyword>
<keyword evidence="11" id="KW-0675">Receptor</keyword>
<comment type="similarity">
    <text evidence="3">Belongs to the MRAP family.</text>
</comment>
<evidence type="ECO:0000256" key="9">
    <source>
        <dbReference type="SAM" id="Phobius"/>
    </source>
</evidence>
<sequence length="227" mass="24989">MSTLPSNNITSTTPRDSDYEWRYEYYEDDEPVSFEGLKAHRYSIVIGFWVGLAVFVLFMFFVLTLLTKTGAPHPESSEPCAKRVRLTSCGEDPGRLPDQLDSQPCASRPLLEESRLLFHCYINEEEHAANRHRSGAASHLGGVTGDCSHSAVNRQSVCIVQETQAGDVSLPERDGSAFMAHFNIPNFVNSELSSTLGDDDLLLGTPPLILDGEARGLTGTNCDHVLE</sequence>
<accession>A0A6P3WB67</accession>
<keyword evidence="4" id="KW-1003">Cell membrane</keyword>
<evidence type="ECO:0000256" key="7">
    <source>
        <dbReference type="ARBA" id="ARBA00022989"/>
    </source>
</evidence>
<dbReference type="GO" id="GO:0005789">
    <property type="term" value="C:endoplasmic reticulum membrane"/>
    <property type="evidence" value="ECO:0007669"/>
    <property type="project" value="UniProtKB-SubCell"/>
</dbReference>
<evidence type="ECO:0000256" key="5">
    <source>
        <dbReference type="ARBA" id="ARBA00022692"/>
    </source>
</evidence>
<keyword evidence="10" id="KW-1185">Reference proteome</keyword>
<evidence type="ECO:0000313" key="10">
    <source>
        <dbReference type="Proteomes" id="UP000515152"/>
    </source>
</evidence>
<evidence type="ECO:0000256" key="4">
    <source>
        <dbReference type="ARBA" id="ARBA00022475"/>
    </source>
</evidence>
<dbReference type="Pfam" id="PF15183">
    <property type="entry name" value="MRAP"/>
    <property type="match status" value="1"/>
</dbReference>
<dbReference type="Proteomes" id="UP000515152">
    <property type="component" value="Chromosome 11"/>
</dbReference>
<keyword evidence="6" id="KW-0256">Endoplasmic reticulum</keyword>
<dbReference type="GO" id="GO:0031781">
    <property type="term" value="F:type 3 melanocortin receptor binding"/>
    <property type="evidence" value="ECO:0007669"/>
    <property type="project" value="TreeGrafter"/>
</dbReference>
<dbReference type="OrthoDB" id="9904651at2759"/>
<reference evidence="11" key="1">
    <citation type="submission" date="2025-08" db="UniProtKB">
        <authorList>
            <consortium name="RefSeq"/>
        </authorList>
    </citation>
    <scope>IDENTIFICATION</scope>
</reference>
<dbReference type="GO" id="GO:0031780">
    <property type="term" value="F:corticotropin hormone receptor binding"/>
    <property type="evidence" value="ECO:0007669"/>
    <property type="project" value="TreeGrafter"/>
</dbReference>
<proteinExistence type="inferred from homology"/>
<dbReference type="GO" id="GO:0072659">
    <property type="term" value="P:protein localization to plasma membrane"/>
    <property type="evidence" value="ECO:0007669"/>
    <property type="project" value="TreeGrafter"/>
</dbReference>
<evidence type="ECO:0000313" key="11">
    <source>
        <dbReference type="RefSeq" id="XP_012694156.1"/>
    </source>
</evidence>
<dbReference type="CTD" id="100003330"/>
<dbReference type="GO" id="GO:0005886">
    <property type="term" value="C:plasma membrane"/>
    <property type="evidence" value="ECO:0007669"/>
    <property type="project" value="UniProtKB-SubCell"/>
</dbReference>
<comment type="subcellular location">
    <subcellularLocation>
        <location evidence="1">Cell membrane</location>
        <topology evidence="1">Single-pass membrane protein</topology>
    </subcellularLocation>
    <subcellularLocation>
        <location evidence="2">Endoplasmic reticulum membrane</location>
        <topology evidence="2">Single-pass membrane protein</topology>
    </subcellularLocation>
</comment>
<dbReference type="KEGG" id="char:105910022"/>
<dbReference type="PANTHER" id="PTHR28675">
    <property type="entry name" value="MELANOCORTIN-2 RECEPTOR ACCESSORY PROTEIN 2"/>
    <property type="match status" value="1"/>
</dbReference>
<dbReference type="PANTHER" id="PTHR28675:SF1">
    <property type="entry name" value="MELANOCORTIN-2 RECEPTOR ACCESSORY PROTEIN 2"/>
    <property type="match status" value="1"/>
</dbReference>
<dbReference type="GeneID" id="105910022"/>
<feature type="transmembrane region" description="Helical" evidence="9">
    <location>
        <begin position="42"/>
        <end position="66"/>
    </location>
</feature>
<dbReference type="GO" id="GO:0031782">
    <property type="term" value="F:type 4 melanocortin receptor binding"/>
    <property type="evidence" value="ECO:0007669"/>
    <property type="project" value="TreeGrafter"/>
</dbReference>
<keyword evidence="8 9" id="KW-0472">Membrane</keyword>
<protein>
    <submittedName>
        <fullName evidence="11">Melanocortin-2 receptor accessory protein 2A</fullName>
    </submittedName>
</protein>
<evidence type="ECO:0000256" key="1">
    <source>
        <dbReference type="ARBA" id="ARBA00004162"/>
    </source>
</evidence>
<evidence type="ECO:0000256" key="3">
    <source>
        <dbReference type="ARBA" id="ARBA00010063"/>
    </source>
</evidence>
<dbReference type="AlphaFoldDB" id="A0A6P3WB67"/>
<dbReference type="InterPro" id="IPR028111">
    <property type="entry name" value="MRAP"/>
</dbReference>
<organism evidence="10 11">
    <name type="scientific">Clupea harengus</name>
    <name type="common">Atlantic herring</name>
    <dbReference type="NCBI Taxonomy" id="7950"/>
    <lineage>
        <taxon>Eukaryota</taxon>
        <taxon>Metazoa</taxon>
        <taxon>Chordata</taxon>
        <taxon>Craniata</taxon>
        <taxon>Vertebrata</taxon>
        <taxon>Euteleostomi</taxon>
        <taxon>Actinopterygii</taxon>
        <taxon>Neopterygii</taxon>
        <taxon>Teleostei</taxon>
        <taxon>Clupei</taxon>
        <taxon>Clupeiformes</taxon>
        <taxon>Clupeoidei</taxon>
        <taxon>Clupeidae</taxon>
        <taxon>Clupea</taxon>
    </lineage>
</organism>
<keyword evidence="7 9" id="KW-1133">Transmembrane helix</keyword>
<dbReference type="RefSeq" id="XP_012694156.1">
    <property type="nucleotide sequence ID" value="XM_012838702.3"/>
</dbReference>
<evidence type="ECO:0000256" key="2">
    <source>
        <dbReference type="ARBA" id="ARBA00004389"/>
    </source>
</evidence>
<dbReference type="GO" id="GO:0070996">
    <property type="term" value="F:type 1 melanocortin receptor binding"/>
    <property type="evidence" value="ECO:0007669"/>
    <property type="project" value="TreeGrafter"/>
</dbReference>
<name>A0A6P3WB67_CLUHA</name>
<gene>
    <name evidence="11" type="primary">mrap2a</name>
</gene>
<evidence type="ECO:0000256" key="6">
    <source>
        <dbReference type="ARBA" id="ARBA00022824"/>
    </source>
</evidence>
<dbReference type="GO" id="GO:0106070">
    <property type="term" value="P:regulation of adenylate cyclase-activating G protein-coupled receptor signaling pathway"/>
    <property type="evidence" value="ECO:0007669"/>
    <property type="project" value="TreeGrafter"/>
</dbReference>